<dbReference type="EMBL" id="MGDX01000028">
    <property type="protein sequence ID" value="OGL70605.1"/>
    <property type="molecule type" value="Genomic_DNA"/>
</dbReference>
<accession>A0A1F7TX83</accession>
<dbReference type="InterPro" id="IPR023210">
    <property type="entry name" value="NADP_OxRdtase_dom"/>
</dbReference>
<dbReference type="InterPro" id="IPR053135">
    <property type="entry name" value="AKR2_Oxidoreductase"/>
</dbReference>
<name>A0A1F7TX83_9BACT</name>
<gene>
    <name evidence="2" type="ORF">A3C17_03330</name>
</gene>
<dbReference type="SUPFAM" id="SSF51430">
    <property type="entry name" value="NAD(P)-linked oxidoreductase"/>
    <property type="match status" value="1"/>
</dbReference>
<dbReference type="AlphaFoldDB" id="A0A1F7TX83"/>
<sequence length="293" mass="32669">MGELVLGTAQLGQKYGIANTSGQPDQHTATEMVRVAFEGGIRFFDTAADYGESERVLGQAFRDLRIVDTVHVVTKVEASDAKRIEQRASESFARLGTANLYGVLLRWNDCKDMPRNVLSDIMDDLEHSDLVEHIGTSVYTPEDAADALTTGAFSLLQIPSNVLDRRFLEAGIPSVAREHGTQLFIRSIFLQGLLFMDPLAVPSAMFEAKPYLSAFHEFARTSGYSSHALTLQFIKWAYPDAHLVVGAETPRQVQEHIDAWLLTVPLNVLNRLRDEFQKVPERVVNPLLWPTLS</sequence>
<feature type="domain" description="NADP-dependent oxidoreductase" evidence="1">
    <location>
        <begin position="3"/>
        <end position="265"/>
    </location>
</feature>
<dbReference type="Gene3D" id="3.20.20.100">
    <property type="entry name" value="NADP-dependent oxidoreductase domain"/>
    <property type="match status" value="1"/>
</dbReference>
<organism evidence="2 3">
    <name type="scientific">Candidatus Uhrbacteria bacterium RIFCSPHIGHO2_02_FULL_53_13</name>
    <dbReference type="NCBI Taxonomy" id="1802389"/>
    <lineage>
        <taxon>Bacteria</taxon>
        <taxon>Candidatus Uhriibacteriota</taxon>
    </lineage>
</organism>
<evidence type="ECO:0000313" key="2">
    <source>
        <dbReference type="EMBL" id="OGL70605.1"/>
    </source>
</evidence>
<dbReference type="CDD" id="cd19097">
    <property type="entry name" value="AKR_unchar"/>
    <property type="match status" value="1"/>
</dbReference>
<protein>
    <recommendedName>
        <fullName evidence="1">NADP-dependent oxidoreductase domain-containing protein</fullName>
    </recommendedName>
</protein>
<dbReference type="Proteomes" id="UP000177097">
    <property type="component" value="Unassembled WGS sequence"/>
</dbReference>
<reference evidence="2 3" key="1">
    <citation type="journal article" date="2016" name="Nat. Commun.">
        <title>Thousands of microbial genomes shed light on interconnected biogeochemical processes in an aquifer system.</title>
        <authorList>
            <person name="Anantharaman K."/>
            <person name="Brown C.T."/>
            <person name="Hug L.A."/>
            <person name="Sharon I."/>
            <person name="Castelle C.J."/>
            <person name="Probst A.J."/>
            <person name="Thomas B.C."/>
            <person name="Singh A."/>
            <person name="Wilkins M.J."/>
            <person name="Karaoz U."/>
            <person name="Brodie E.L."/>
            <person name="Williams K.H."/>
            <person name="Hubbard S.S."/>
            <person name="Banfield J.F."/>
        </authorList>
    </citation>
    <scope>NUCLEOTIDE SEQUENCE [LARGE SCALE GENOMIC DNA]</scope>
</reference>
<comment type="caution">
    <text evidence="2">The sequence shown here is derived from an EMBL/GenBank/DDBJ whole genome shotgun (WGS) entry which is preliminary data.</text>
</comment>
<dbReference type="PANTHER" id="PTHR43312:SF1">
    <property type="entry name" value="NADP-DEPENDENT OXIDOREDUCTASE DOMAIN-CONTAINING PROTEIN"/>
    <property type="match status" value="1"/>
</dbReference>
<dbReference type="STRING" id="1802389.A3C17_03330"/>
<evidence type="ECO:0000313" key="3">
    <source>
        <dbReference type="Proteomes" id="UP000177097"/>
    </source>
</evidence>
<dbReference type="Pfam" id="PF00248">
    <property type="entry name" value="Aldo_ket_red"/>
    <property type="match status" value="1"/>
</dbReference>
<dbReference type="PANTHER" id="PTHR43312">
    <property type="entry name" value="D-THREO-ALDOSE 1-DEHYDROGENASE"/>
    <property type="match status" value="1"/>
</dbReference>
<evidence type="ECO:0000259" key="1">
    <source>
        <dbReference type="Pfam" id="PF00248"/>
    </source>
</evidence>
<dbReference type="InterPro" id="IPR036812">
    <property type="entry name" value="NAD(P)_OxRdtase_dom_sf"/>
</dbReference>
<proteinExistence type="predicted"/>